<accession>A0ACB8V107</accession>
<protein>
    <submittedName>
        <fullName evidence="1">Uncharacterized protein</fullName>
    </submittedName>
</protein>
<reference evidence="1" key="1">
    <citation type="journal article" date="2022" name="bioRxiv">
        <title>Population genetic analysis of Ophidiomyces ophidiicola, the causative agent of snake fungal disease, indicates recent introductions to the USA.</title>
        <authorList>
            <person name="Ladner J.T."/>
            <person name="Palmer J.M."/>
            <person name="Ettinger C.L."/>
            <person name="Stajich J.E."/>
            <person name="Farrell T.M."/>
            <person name="Glorioso B.M."/>
            <person name="Lawson B."/>
            <person name="Price S.J."/>
            <person name="Stengle A.G."/>
            <person name="Grear D.A."/>
            <person name="Lorch J.M."/>
        </authorList>
    </citation>
    <scope>NUCLEOTIDE SEQUENCE</scope>
    <source>
        <strain evidence="1">NWHC 24266-5</strain>
    </source>
</reference>
<name>A0ACB8V107_9EURO</name>
<dbReference type="EMBL" id="JALBCA010000020">
    <property type="protein sequence ID" value="KAI2389995.1"/>
    <property type="molecule type" value="Genomic_DNA"/>
</dbReference>
<evidence type="ECO:0000313" key="1">
    <source>
        <dbReference type="EMBL" id="KAI2389995.1"/>
    </source>
</evidence>
<comment type="caution">
    <text evidence="1">The sequence shown here is derived from an EMBL/GenBank/DDBJ whole genome shotgun (WGS) entry which is preliminary data.</text>
</comment>
<proteinExistence type="predicted"/>
<gene>
    <name evidence="1" type="ORF">LOY88_001803</name>
</gene>
<organism evidence="1">
    <name type="scientific">Ophidiomyces ophidiicola</name>
    <dbReference type="NCBI Taxonomy" id="1387563"/>
    <lineage>
        <taxon>Eukaryota</taxon>
        <taxon>Fungi</taxon>
        <taxon>Dikarya</taxon>
        <taxon>Ascomycota</taxon>
        <taxon>Pezizomycotina</taxon>
        <taxon>Eurotiomycetes</taxon>
        <taxon>Eurotiomycetidae</taxon>
        <taxon>Onygenales</taxon>
        <taxon>Onygenaceae</taxon>
        <taxon>Ophidiomyces</taxon>
    </lineage>
</organism>
<sequence length="188" mass="20345">MDLDSLLDLEEGFYAEGYELGVTDGQRAGYNEGSIFGIEKGFDKFQEMGRLYGKAIIWAKRLPGEHGLLHSSRTVNGASQGPGGSPKSAACNVHLPDLPSNPRLEKHLTSFLSLVDPLTLPMENTEDAVAEFDERLKKAAVKAKIIEKILGESNSELERGKSGISNPTNGFSNIEDVGAMPLRMVQGP</sequence>